<gene>
    <name evidence="1" type="ORF">BDV27DRAFT_166596</name>
</gene>
<name>A0A5N7AGL2_9EURO</name>
<proteinExistence type="predicted"/>
<accession>A0A5N7AGL2</accession>
<dbReference type="Proteomes" id="UP000326268">
    <property type="component" value="Unassembled WGS sequence"/>
</dbReference>
<dbReference type="SUPFAM" id="SSF53335">
    <property type="entry name" value="S-adenosyl-L-methionine-dependent methyltransferases"/>
    <property type="match status" value="1"/>
</dbReference>
<dbReference type="OrthoDB" id="417697at2759"/>
<dbReference type="EMBL" id="ML737578">
    <property type="protein sequence ID" value="KAE8369017.1"/>
    <property type="molecule type" value="Genomic_DNA"/>
</dbReference>
<reference evidence="1 2" key="1">
    <citation type="submission" date="2019-04" db="EMBL/GenBank/DDBJ databases">
        <title>Friends and foes A comparative genomics studyof 23 Aspergillus species from section Flavi.</title>
        <authorList>
            <consortium name="DOE Joint Genome Institute"/>
            <person name="Kjaerbolling I."/>
            <person name="Vesth T."/>
            <person name="Frisvad J.C."/>
            <person name="Nybo J.L."/>
            <person name="Theobald S."/>
            <person name="Kildgaard S."/>
            <person name="Isbrandt T."/>
            <person name="Kuo A."/>
            <person name="Sato A."/>
            <person name="Lyhne E.K."/>
            <person name="Kogle M.E."/>
            <person name="Wiebenga A."/>
            <person name="Kun R.S."/>
            <person name="Lubbers R.J."/>
            <person name="Makela M.R."/>
            <person name="Barry K."/>
            <person name="Chovatia M."/>
            <person name="Clum A."/>
            <person name="Daum C."/>
            <person name="Haridas S."/>
            <person name="He G."/>
            <person name="LaButti K."/>
            <person name="Lipzen A."/>
            <person name="Mondo S."/>
            <person name="Riley R."/>
            <person name="Salamov A."/>
            <person name="Simmons B.A."/>
            <person name="Magnuson J.K."/>
            <person name="Henrissat B."/>
            <person name="Mortensen U.H."/>
            <person name="Larsen T.O."/>
            <person name="Devries R.P."/>
            <person name="Grigoriev I.V."/>
            <person name="Machida M."/>
            <person name="Baker S.E."/>
            <person name="Andersen M.R."/>
        </authorList>
    </citation>
    <scope>NUCLEOTIDE SEQUENCE [LARGE SCALE GENOMIC DNA]</scope>
    <source>
        <strain evidence="1 2">CBS 763.97</strain>
    </source>
</reference>
<dbReference type="InterPro" id="IPR029063">
    <property type="entry name" value="SAM-dependent_MTases_sf"/>
</dbReference>
<evidence type="ECO:0000313" key="2">
    <source>
        <dbReference type="Proteomes" id="UP000326268"/>
    </source>
</evidence>
<organism evidence="1 2">
    <name type="scientific">Aspergillus caelatus</name>
    <dbReference type="NCBI Taxonomy" id="61420"/>
    <lineage>
        <taxon>Eukaryota</taxon>
        <taxon>Fungi</taxon>
        <taxon>Dikarya</taxon>
        <taxon>Ascomycota</taxon>
        <taxon>Pezizomycotina</taxon>
        <taxon>Eurotiomycetes</taxon>
        <taxon>Eurotiomycetidae</taxon>
        <taxon>Eurotiales</taxon>
        <taxon>Aspergillaceae</taxon>
        <taxon>Aspergillus</taxon>
        <taxon>Aspergillus subgen. Circumdati</taxon>
    </lineage>
</organism>
<sequence>MVLRLDVQYDLLVKVSRNTLIHPSISTGKAVSIADIGTGTWIWLRDLSRSLSEVPGVLRYYHGFGISSAQFPPADDSIRFSVHNITVPFPEEHWNRYDLVHVRLLVAALAEPDYRTAIRRCFSLRFKAEGKYFQASAKVYHESQLVGFRDVVRVEYSSHRDAGLHPGTEQRFVAIIGTLYTNLLLRSAQVPDEQAASKKGEELIERFRQLCTQGKSPPVKLMRVVWQKPLHEVV</sequence>
<dbReference type="GeneID" id="43658679"/>
<protein>
    <submittedName>
        <fullName evidence="1">Uncharacterized protein</fullName>
    </submittedName>
</protein>
<dbReference type="AlphaFoldDB" id="A0A5N7AGL2"/>
<keyword evidence="2" id="KW-1185">Reference proteome</keyword>
<evidence type="ECO:0000313" key="1">
    <source>
        <dbReference type="EMBL" id="KAE8369017.1"/>
    </source>
</evidence>
<dbReference type="RefSeq" id="XP_031932098.1">
    <property type="nucleotide sequence ID" value="XM_032074233.1"/>
</dbReference>